<gene>
    <name evidence="4" type="ORF">HNR50_003113</name>
</gene>
<comment type="similarity">
    <text evidence="1 2">Belongs to the calycin superfamily. Lipocalin family.</text>
</comment>
<dbReference type="SUPFAM" id="SSF50814">
    <property type="entry name" value="Lipocalins"/>
    <property type="match status" value="1"/>
</dbReference>
<dbReference type="AlphaFoldDB" id="A0A841RBW5"/>
<evidence type="ECO:0000256" key="1">
    <source>
        <dbReference type="ARBA" id="ARBA00006889"/>
    </source>
</evidence>
<dbReference type="RefSeq" id="WP_184747680.1">
    <property type="nucleotide sequence ID" value="NZ_JACHGJ010000006.1"/>
</dbReference>
<dbReference type="InterPro" id="IPR022272">
    <property type="entry name" value="Lipocalin_CS"/>
</dbReference>
<dbReference type="EMBL" id="JACHGJ010000006">
    <property type="protein sequence ID" value="MBB6481433.1"/>
    <property type="molecule type" value="Genomic_DNA"/>
</dbReference>
<dbReference type="PROSITE" id="PS00213">
    <property type="entry name" value="LIPOCALIN"/>
    <property type="match status" value="1"/>
</dbReference>
<keyword evidence="4" id="KW-0449">Lipoprotein</keyword>
<dbReference type="CDD" id="cd19438">
    <property type="entry name" value="lipocalin_Blc-like"/>
    <property type="match status" value="1"/>
</dbReference>
<organism evidence="4 5">
    <name type="scientific">Spirochaeta isovalerica</name>
    <dbReference type="NCBI Taxonomy" id="150"/>
    <lineage>
        <taxon>Bacteria</taxon>
        <taxon>Pseudomonadati</taxon>
        <taxon>Spirochaetota</taxon>
        <taxon>Spirochaetia</taxon>
        <taxon>Spirochaetales</taxon>
        <taxon>Spirochaetaceae</taxon>
        <taxon>Spirochaeta</taxon>
    </lineage>
</organism>
<accession>A0A841RBW5</accession>
<dbReference type="InterPro" id="IPR022271">
    <property type="entry name" value="Lipocalin_ApoD"/>
</dbReference>
<dbReference type="InterPro" id="IPR012674">
    <property type="entry name" value="Calycin"/>
</dbReference>
<dbReference type="PANTHER" id="PTHR10612:SF34">
    <property type="entry name" value="APOLIPOPROTEIN D"/>
    <property type="match status" value="1"/>
</dbReference>
<name>A0A841RBW5_9SPIO</name>
<proteinExistence type="inferred from homology"/>
<evidence type="ECO:0000313" key="5">
    <source>
        <dbReference type="Proteomes" id="UP000587760"/>
    </source>
</evidence>
<evidence type="ECO:0000313" key="4">
    <source>
        <dbReference type="EMBL" id="MBB6481433.1"/>
    </source>
</evidence>
<sequence length="165" mass="19264">MNLSASGNTEPFHKTVDYVDLERFSGDWYVIALIPTAFEKGASHGIENYSIDSEGNIRVRYTFTKGSENPKEKVMYQKGWVYDFETNAEWRVQPLWPLKLPYYVLELAEDYSYTVIGTNNYKYLWIMARSPVMETGVLEGIINRMTERGFDRKDIIEMEQKESAE</sequence>
<feature type="domain" description="Lipocalin/cytosolic fatty-acid binding" evidence="3">
    <location>
        <begin position="19"/>
        <end position="160"/>
    </location>
</feature>
<dbReference type="Proteomes" id="UP000587760">
    <property type="component" value="Unassembled WGS sequence"/>
</dbReference>
<dbReference type="InterPro" id="IPR002446">
    <property type="entry name" value="Lipocalin_bac"/>
</dbReference>
<dbReference type="Pfam" id="PF08212">
    <property type="entry name" value="Lipocalin_2"/>
    <property type="match status" value="1"/>
</dbReference>
<dbReference type="PIRSF" id="PIRSF036893">
    <property type="entry name" value="Lipocalin_ApoD"/>
    <property type="match status" value="1"/>
</dbReference>
<comment type="caution">
    <text evidence="4">The sequence shown here is derived from an EMBL/GenBank/DDBJ whole genome shotgun (WGS) entry which is preliminary data.</text>
</comment>
<dbReference type="GO" id="GO:0006950">
    <property type="term" value="P:response to stress"/>
    <property type="evidence" value="ECO:0007669"/>
    <property type="project" value="UniProtKB-ARBA"/>
</dbReference>
<keyword evidence="5" id="KW-1185">Reference proteome</keyword>
<reference evidence="4 5" key="1">
    <citation type="submission" date="2020-08" db="EMBL/GenBank/DDBJ databases">
        <title>Genomic Encyclopedia of Type Strains, Phase IV (KMG-IV): sequencing the most valuable type-strain genomes for metagenomic binning, comparative biology and taxonomic classification.</title>
        <authorList>
            <person name="Goeker M."/>
        </authorList>
    </citation>
    <scope>NUCLEOTIDE SEQUENCE [LARGE SCALE GENOMIC DNA]</scope>
    <source>
        <strain evidence="4 5">DSM 2461</strain>
    </source>
</reference>
<evidence type="ECO:0000256" key="2">
    <source>
        <dbReference type="PIRNR" id="PIRNR036893"/>
    </source>
</evidence>
<dbReference type="PRINTS" id="PR01171">
    <property type="entry name" value="BCTLIPOCALIN"/>
</dbReference>
<dbReference type="Gene3D" id="2.40.128.20">
    <property type="match status" value="1"/>
</dbReference>
<dbReference type="PANTHER" id="PTHR10612">
    <property type="entry name" value="APOLIPOPROTEIN D"/>
    <property type="match status" value="1"/>
</dbReference>
<protein>
    <submittedName>
        <fullName evidence="4">Apolipoprotein D and lipocalin family protein</fullName>
    </submittedName>
</protein>
<dbReference type="InterPro" id="IPR000566">
    <property type="entry name" value="Lipocln_cytosolic_FA-bd_dom"/>
</dbReference>
<dbReference type="InterPro" id="IPR047202">
    <property type="entry name" value="Lipocalin_Blc-like_dom"/>
</dbReference>
<evidence type="ECO:0000259" key="3">
    <source>
        <dbReference type="Pfam" id="PF08212"/>
    </source>
</evidence>